<evidence type="ECO:0000259" key="2">
    <source>
        <dbReference type="Pfam" id="PF20811"/>
    </source>
</evidence>
<gene>
    <name evidence="3" type="ORF">EGW08_017369</name>
</gene>
<dbReference type="InterPro" id="IPR007724">
    <property type="entry name" value="Poly_GlycHdrlase"/>
</dbReference>
<dbReference type="EMBL" id="RQTK01000791">
    <property type="protein sequence ID" value="RUS74881.1"/>
    <property type="molecule type" value="Genomic_DNA"/>
</dbReference>
<feature type="region of interest" description="Disordered" evidence="1">
    <location>
        <begin position="92"/>
        <end position="112"/>
    </location>
</feature>
<evidence type="ECO:0000256" key="1">
    <source>
        <dbReference type="SAM" id="MobiDB-lite"/>
    </source>
</evidence>
<sequence>MASWKKDPSGLGPRLGSGTGRDPQVDGACQYVVLPSELACWPAVKEMLSELQGRLINENITDQETAWFFHVIYSAVQREESPLVRSEAKAAKSASAATKRKPGTAAGQQSSEQSVRVEVQRLRSELQACVKKKPGQSCVWAGLLKYVKELSKDDADGFMYNLLPRVIEMALGIEESAPQGGLRLSHQQAGEETKLSRQFVCSVVACCFLCLFPERKRWNRSKLNTFNFTTFFKHLPSPPQVGKLECILCYFECVVKRGMEMSGDIVLS</sequence>
<dbReference type="GO" id="GO:0005737">
    <property type="term" value="C:cytoplasm"/>
    <property type="evidence" value="ECO:0007669"/>
    <property type="project" value="TreeGrafter"/>
</dbReference>
<name>A0A433T013_ELYCH</name>
<protein>
    <recommendedName>
        <fullName evidence="2">PARG helical domain-containing protein</fullName>
    </recommendedName>
</protein>
<evidence type="ECO:0000313" key="3">
    <source>
        <dbReference type="EMBL" id="RUS74881.1"/>
    </source>
</evidence>
<dbReference type="GO" id="GO:0009225">
    <property type="term" value="P:nucleotide-sugar metabolic process"/>
    <property type="evidence" value="ECO:0007669"/>
    <property type="project" value="TreeGrafter"/>
</dbReference>
<dbReference type="PANTHER" id="PTHR12837">
    <property type="entry name" value="POLY ADP-RIBOSE GLYCOHYDROLASE"/>
    <property type="match status" value="1"/>
</dbReference>
<dbReference type="GO" id="GO:0004649">
    <property type="term" value="F:poly(ADP-ribose) glycohydrolase activity"/>
    <property type="evidence" value="ECO:0007669"/>
    <property type="project" value="InterPro"/>
</dbReference>
<dbReference type="GO" id="GO:0006282">
    <property type="term" value="P:regulation of DNA repair"/>
    <property type="evidence" value="ECO:0007669"/>
    <property type="project" value="InterPro"/>
</dbReference>
<proteinExistence type="predicted"/>
<dbReference type="OrthoDB" id="6154436at2759"/>
<dbReference type="PANTHER" id="PTHR12837:SF0">
    <property type="entry name" value="POLY(ADP-RIBOSE) GLYCOHYDROLASE"/>
    <property type="match status" value="1"/>
</dbReference>
<feature type="domain" description="PARG helical" evidence="2">
    <location>
        <begin position="151"/>
        <end position="256"/>
    </location>
</feature>
<dbReference type="Pfam" id="PF20811">
    <property type="entry name" value="PARG_cat_N"/>
    <property type="match status" value="1"/>
</dbReference>
<feature type="region of interest" description="Disordered" evidence="1">
    <location>
        <begin position="1"/>
        <end position="22"/>
    </location>
</feature>
<organism evidence="3 4">
    <name type="scientific">Elysia chlorotica</name>
    <name type="common">Eastern emerald elysia</name>
    <name type="synonym">Sea slug</name>
    <dbReference type="NCBI Taxonomy" id="188477"/>
    <lineage>
        <taxon>Eukaryota</taxon>
        <taxon>Metazoa</taxon>
        <taxon>Spiralia</taxon>
        <taxon>Lophotrochozoa</taxon>
        <taxon>Mollusca</taxon>
        <taxon>Gastropoda</taxon>
        <taxon>Heterobranchia</taxon>
        <taxon>Euthyneura</taxon>
        <taxon>Panpulmonata</taxon>
        <taxon>Sacoglossa</taxon>
        <taxon>Placobranchoidea</taxon>
        <taxon>Plakobranchidae</taxon>
        <taxon>Elysia</taxon>
    </lineage>
</organism>
<evidence type="ECO:0000313" key="4">
    <source>
        <dbReference type="Proteomes" id="UP000271974"/>
    </source>
</evidence>
<keyword evidence="4" id="KW-1185">Reference proteome</keyword>
<dbReference type="STRING" id="188477.A0A433T013"/>
<dbReference type="GO" id="GO:0005975">
    <property type="term" value="P:carbohydrate metabolic process"/>
    <property type="evidence" value="ECO:0007669"/>
    <property type="project" value="InterPro"/>
</dbReference>
<dbReference type="Proteomes" id="UP000271974">
    <property type="component" value="Unassembled WGS sequence"/>
</dbReference>
<reference evidence="3 4" key="1">
    <citation type="submission" date="2019-01" db="EMBL/GenBank/DDBJ databases">
        <title>A draft genome assembly of the solar-powered sea slug Elysia chlorotica.</title>
        <authorList>
            <person name="Cai H."/>
            <person name="Li Q."/>
            <person name="Fang X."/>
            <person name="Li J."/>
            <person name="Curtis N.E."/>
            <person name="Altenburger A."/>
            <person name="Shibata T."/>
            <person name="Feng M."/>
            <person name="Maeda T."/>
            <person name="Schwartz J.A."/>
            <person name="Shigenobu S."/>
            <person name="Lundholm N."/>
            <person name="Nishiyama T."/>
            <person name="Yang H."/>
            <person name="Hasebe M."/>
            <person name="Li S."/>
            <person name="Pierce S.K."/>
            <person name="Wang J."/>
        </authorList>
    </citation>
    <scope>NUCLEOTIDE SEQUENCE [LARGE SCALE GENOMIC DNA]</scope>
    <source>
        <strain evidence="3">EC2010</strain>
        <tissue evidence="3">Whole organism of an adult</tissue>
    </source>
</reference>
<dbReference type="InterPro" id="IPR048362">
    <property type="entry name" value="PARG_helical"/>
</dbReference>
<dbReference type="GO" id="GO:0005634">
    <property type="term" value="C:nucleus"/>
    <property type="evidence" value="ECO:0007669"/>
    <property type="project" value="TreeGrafter"/>
</dbReference>
<feature type="non-terminal residue" evidence="3">
    <location>
        <position position="268"/>
    </location>
</feature>
<accession>A0A433T013</accession>
<dbReference type="AlphaFoldDB" id="A0A433T013"/>
<comment type="caution">
    <text evidence="3">The sequence shown here is derived from an EMBL/GenBank/DDBJ whole genome shotgun (WGS) entry which is preliminary data.</text>
</comment>
<dbReference type="GO" id="GO:1990966">
    <property type="term" value="P:ATP generation from poly-ADP-D-ribose"/>
    <property type="evidence" value="ECO:0007669"/>
    <property type="project" value="TreeGrafter"/>
</dbReference>